<evidence type="ECO:0000256" key="6">
    <source>
        <dbReference type="ARBA" id="ARBA00022763"/>
    </source>
</evidence>
<evidence type="ECO:0000259" key="9">
    <source>
        <dbReference type="Pfam" id="PF01035"/>
    </source>
</evidence>
<dbReference type="GO" id="GO:0003908">
    <property type="term" value="F:methylated-DNA-[protein]-cysteine S-methyltransferase activity"/>
    <property type="evidence" value="ECO:0007669"/>
    <property type="project" value="UniProtKB-EC"/>
</dbReference>
<dbReference type="Gene3D" id="3.30.160.70">
    <property type="entry name" value="Methylated DNA-protein cysteine methyltransferase domain"/>
    <property type="match status" value="1"/>
</dbReference>
<evidence type="ECO:0000313" key="12">
    <source>
        <dbReference type="Proteomes" id="UP000294937"/>
    </source>
</evidence>
<dbReference type="InterPro" id="IPR014048">
    <property type="entry name" value="MethylDNA_cys_MeTrfase_DNA-bd"/>
</dbReference>
<dbReference type="Proteomes" id="UP000294937">
    <property type="component" value="Unassembled WGS sequence"/>
</dbReference>
<evidence type="ECO:0000256" key="7">
    <source>
        <dbReference type="ARBA" id="ARBA00023204"/>
    </source>
</evidence>
<keyword evidence="4 11" id="KW-0489">Methyltransferase</keyword>
<evidence type="ECO:0000256" key="5">
    <source>
        <dbReference type="ARBA" id="ARBA00022679"/>
    </source>
</evidence>
<dbReference type="SUPFAM" id="SSF46767">
    <property type="entry name" value="Methylated DNA-protein cysteine methyltransferase, C-terminal domain"/>
    <property type="match status" value="1"/>
</dbReference>
<dbReference type="InterPro" id="IPR001497">
    <property type="entry name" value="MethylDNA_cys_MeTrfase_AS"/>
</dbReference>
<keyword evidence="5 11" id="KW-0808">Transferase</keyword>
<dbReference type="GO" id="GO:0006281">
    <property type="term" value="P:DNA repair"/>
    <property type="evidence" value="ECO:0007669"/>
    <property type="project" value="UniProtKB-KW"/>
</dbReference>
<dbReference type="Gene3D" id="1.10.10.10">
    <property type="entry name" value="Winged helix-like DNA-binding domain superfamily/Winged helix DNA-binding domain"/>
    <property type="match status" value="1"/>
</dbReference>
<protein>
    <recommendedName>
        <fullName evidence="3">methylated-DNA--[protein]-cysteine S-methyltransferase</fullName>
        <ecNumber evidence="3">2.1.1.63</ecNumber>
    </recommendedName>
</protein>
<dbReference type="PANTHER" id="PTHR10815">
    <property type="entry name" value="METHYLATED-DNA--PROTEIN-CYSTEINE METHYLTRANSFERASE"/>
    <property type="match status" value="1"/>
</dbReference>
<reference evidence="11 12" key="1">
    <citation type="submission" date="2019-03" db="EMBL/GenBank/DDBJ databases">
        <title>Genomic Encyclopedia of Type Strains, Phase IV (KMG-IV): sequencing the most valuable type-strain genomes for metagenomic binning, comparative biology and taxonomic classification.</title>
        <authorList>
            <person name="Goeker M."/>
        </authorList>
    </citation>
    <scope>NUCLEOTIDE SEQUENCE [LARGE SCALE GENOMIC DNA]</scope>
    <source>
        <strain evidence="11 12">DSM 45707</strain>
    </source>
</reference>
<evidence type="ECO:0000256" key="4">
    <source>
        <dbReference type="ARBA" id="ARBA00022603"/>
    </source>
</evidence>
<dbReference type="Pfam" id="PF02870">
    <property type="entry name" value="Methyltransf_1N"/>
    <property type="match status" value="1"/>
</dbReference>
<dbReference type="InterPro" id="IPR036631">
    <property type="entry name" value="MGMT_N_sf"/>
</dbReference>
<comment type="catalytic activity">
    <reaction evidence="8">
        <text>a 6-O-methyl-2'-deoxyguanosine in DNA + L-cysteinyl-[protein] = S-methyl-L-cysteinyl-[protein] + a 2'-deoxyguanosine in DNA</text>
        <dbReference type="Rhea" id="RHEA:24000"/>
        <dbReference type="Rhea" id="RHEA-COMP:10131"/>
        <dbReference type="Rhea" id="RHEA-COMP:10132"/>
        <dbReference type="Rhea" id="RHEA-COMP:11367"/>
        <dbReference type="Rhea" id="RHEA-COMP:11368"/>
        <dbReference type="ChEBI" id="CHEBI:29950"/>
        <dbReference type="ChEBI" id="CHEBI:82612"/>
        <dbReference type="ChEBI" id="CHEBI:85445"/>
        <dbReference type="ChEBI" id="CHEBI:85448"/>
        <dbReference type="EC" id="2.1.1.63"/>
    </reaction>
</comment>
<evidence type="ECO:0000256" key="1">
    <source>
        <dbReference type="ARBA" id="ARBA00001286"/>
    </source>
</evidence>
<dbReference type="PANTHER" id="PTHR10815:SF12">
    <property type="entry name" value="METHYLATED-DNA--PROTEIN-CYSTEINE METHYLTRANSFERASE, INDUCIBLE"/>
    <property type="match status" value="1"/>
</dbReference>
<sequence length="178" mass="20422">MGTKEQRIEWTIFQYDQWHLYVAQTKKGLCYVGSPGQTFEEFEGWIQRHYAPISLVENEESLMRVTQELREYFEGKRKSFSIPVDIKGTPFQEEIWKALKQIPYGQTASYSDLAQWIHRPKAVRAVGTAIGANPVLITIPCHRVIGKSGNLTGYRGGLEMKRFLLQMEASITIVIPNI</sequence>
<dbReference type="OrthoDB" id="9802228at2"/>
<dbReference type="EMBL" id="SMAG01000001">
    <property type="protein sequence ID" value="TCS96804.1"/>
    <property type="molecule type" value="Genomic_DNA"/>
</dbReference>
<dbReference type="FunFam" id="1.10.10.10:FF:000214">
    <property type="entry name" value="Methylated-DNA--protein-cysteine methyltransferase"/>
    <property type="match status" value="1"/>
</dbReference>
<comment type="catalytic activity">
    <reaction evidence="1">
        <text>a 4-O-methyl-thymidine in DNA + L-cysteinyl-[protein] = a thymidine in DNA + S-methyl-L-cysteinyl-[protein]</text>
        <dbReference type="Rhea" id="RHEA:53428"/>
        <dbReference type="Rhea" id="RHEA-COMP:10131"/>
        <dbReference type="Rhea" id="RHEA-COMP:10132"/>
        <dbReference type="Rhea" id="RHEA-COMP:13555"/>
        <dbReference type="Rhea" id="RHEA-COMP:13556"/>
        <dbReference type="ChEBI" id="CHEBI:29950"/>
        <dbReference type="ChEBI" id="CHEBI:82612"/>
        <dbReference type="ChEBI" id="CHEBI:137386"/>
        <dbReference type="ChEBI" id="CHEBI:137387"/>
        <dbReference type="EC" id="2.1.1.63"/>
    </reaction>
</comment>
<keyword evidence="12" id="KW-1185">Reference proteome</keyword>
<evidence type="ECO:0000259" key="10">
    <source>
        <dbReference type="Pfam" id="PF02870"/>
    </source>
</evidence>
<dbReference type="SUPFAM" id="SSF53155">
    <property type="entry name" value="Methylated DNA-protein cysteine methyltransferase domain"/>
    <property type="match status" value="1"/>
</dbReference>
<keyword evidence="7" id="KW-0234">DNA repair</keyword>
<dbReference type="PROSITE" id="PS00374">
    <property type="entry name" value="MGMT"/>
    <property type="match status" value="1"/>
</dbReference>
<feature type="domain" description="Methylated-DNA-[protein]-cysteine S-methyltransferase DNA binding" evidence="9">
    <location>
        <begin position="90"/>
        <end position="169"/>
    </location>
</feature>
<comment type="caution">
    <text evidence="11">The sequence shown here is derived from an EMBL/GenBank/DDBJ whole genome shotgun (WGS) entry which is preliminary data.</text>
</comment>
<dbReference type="InterPro" id="IPR036217">
    <property type="entry name" value="MethylDNA_cys_MeTrfase_DNAb"/>
</dbReference>
<keyword evidence="6" id="KW-0227">DNA damage</keyword>
<feature type="domain" description="Methylguanine DNA methyltransferase ribonuclease-like" evidence="10">
    <location>
        <begin position="11"/>
        <end position="86"/>
    </location>
</feature>
<evidence type="ECO:0000256" key="3">
    <source>
        <dbReference type="ARBA" id="ARBA00011918"/>
    </source>
</evidence>
<comment type="similarity">
    <text evidence="2">Belongs to the MGMT family.</text>
</comment>
<dbReference type="InterPro" id="IPR008332">
    <property type="entry name" value="MethylG_MeTrfase_N"/>
</dbReference>
<organism evidence="11 12">
    <name type="scientific">Hazenella coriacea</name>
    <dbReference type="NCBI Taxonomy" id="1179467"/>
    <lineage>
        <taxon>Bacteria</taxon>
        <taxon>Bacillati</taxon>
        <taxon>Bacillota</taxon>
        <taxon>Bacilli</taxon>
        <taxon>Bacillales</taxon>
        <taxon>Thermoactinomycetaceae</taxon>
        <taxon>Hazenella</taxon>
    </lineage>
</organism>
<evidence type="ECO:0000256" key="2">
    <source>
        <dbReference type="ARBA" id="ARBA00008711"/>
    </source>
</evidence>
<evidence type="ECO:0000256" key="8">
    <source>
        <dbReference type="ARBA" id="ARBA00049348"/>
    </source>
</evidence>
<dbReference type="EC" id="2.1.1.63" evidence="3"/>
<dbReference type="CDD" id="cd06445">
    <property type="entry name" value="ATase"/>
    <property type="match status" value="1"/>
</dbReference>
<dbReference type="NCBIfam" id="TIGR00589">
    <property type="entry name" value="ogt"/>
    <property type="match status" value="1"/>
</dbReference>
<dbReference type="InterPro" id="IPR036388">
    <property type="entry name" value="WH-like_DNA-bd_sf"/>
</dbReference>
<dbReference type="AlphaFoldDB" id="A0A4R3LEM9"/>
<accession>A0A4R3LEM9</accession>
<evidence type="ECO:0000313" key="11">
    <source>
        <dbReference type="EMBL" id="TCS96804.1"/>
    </source>
</evidence>
<dbReference type="GO" id="GO:0032259">
    <property type="term" value="P:methylation"/>
    <property type="evidence" value="ECO:0007669"/>
    <property type="project" value="UniProtKB-KW"/>
</dbReference>
<proteinExistence type="inferred from homology"/>
<name>A0A4R3LEM9_9BACL</name>
<dbReference type="RefSeq" id="WP_131923186.1">
    <property type="nucleotide sequence ID" value="NZ_SMAG01000001.1"/>
</dbReference>
<gene>
    <name evidence="11" type="ORF">EDD58_101446</name>
</gene>
<dbReference type="Pfam" id="PF01035">
    <property type="entry name" value="DNA_binding_1"/>
    <property type="match status" value="1"/>
</dbReference>